<dbReference type="Pfam" id="PF10513">
    <property type="entry name" value="EPL1"/>
    <property type="match status" value="1"/>
</dbReference>
<dbReference type="PANTHER" id="PTHR14898">
    <property type="entry name" value="ENHANCER OF POLYCOMB"/>
    <property type="match status" value="1"/>
</dbReference>
<dbReference type="InterPro" id="IPR019542">
    <property type="entry name" value="Enhancer_polycomb-like_N"/>
</dbReference>
<accession>A0A7S2TJD0</accession>
<dbReference type="GO" id="GO:0005634">
    <property type="term" value="C:nucleus"/>
    <property type="evidence" value="ECO:0007669"/>
    <property type="project" value="UniProtKB-SubCell"/>
</dbReference>
<evidence type="ECO:0000256" key="5">
    <source>
        <dbReference type="ARBA" id="ARBA00023242"/>
    </source>
</evidence>
<evidence type="ECO:0000256" key="1">
    <source>
        <dbReference type="ARBA" id="ARBA00004123"/>
    </source>
</evidence>
<evidence type="ECO:0000313" key="9">
    <source>
        <dbReference type="EMBL" id="CAD9751095.1"/>
    </source>
</evidence>
<sequence>MSRTIRPRNLDVSKKLQIRRVQDVTFKDGDETISVTHAARGTVQKVVESKKTFIPTPKVQIVSETTGVKKEFKQPVNYIKFANCTGAKVITEHDQYDLLQDDIEWMHKYNAENVKDRYPLNEDLLEALIDMYEKQAWLNSKHNSGQDQGNKADPRKDYPAERAVQDAEALGVRAKAAEKVYEHWVEKRLRLDKALMRKFQQPPPHDDTNPHVAFRLRQPEGRRASARFSRRQNDSQGLDKMKCLRRDFERLLEILDNVKEREIMKRDMHLLDTEIADKKLEATLPAKIKDDAEVKPYMVSKVPKCAIRKETATRDHKKRPSRPYSKPKNRIFRRDRIPLPSVQVAEASDDDILSETDDSDKEFYENIENMLAETKMEADGLSPRKLLSDTGFPGPHWLADWGEILETELPTFEELRRARGIKRKRPEELPESKGQAANGAANGVTNGAINGTQIGAGAAVDKNLESRTPEVPAHQSFLRHRGRFCGRIGRGGRLFLMVKCTGKRRNQLEDDGDEFDLVDVEDDNLILHDDDGAF</sequence>
<keyword evidence="5 6" id="KW-0539">Nucleus</keyword>
<feature type="domain" description="Enhancer of polycomb-like N-terminal" evidence="8">
    <location>
        <begin position="34"/>
        <end position="134"/>
    </location>
</feature>
<evidence type="ECO:0000259" key="8">
    <source>
        <dbReference type="Pfam" id="PF10513"/>
    </source>
</evidence>
<evidence type="ECO:0000256" key="4">
    <source>
        <dbReference type="ARBA" id="ARBA00023163"/>
    </source>
</evidence>
<comment type="subcellular location">
    <subcellularLocation>
        <location evidence="1 6">Nucleus</location>
    </subcellularLocation>
</comment>
<evidence type="ECO:0000256" key="2">
    <source>
        <dbReference type="ARBA" id="ARBA00008035"/>
    </source>
</evidence>
<feature type="region of interest" description="Disordered" evidence="7">
    <location>
        <begin position="140"/>
        <end position="160"/>
    </location>
</feature>
<organism evidence="9">
    <name type="scientific">Lotharella oceanica</name>
    <dbReference type="NCBI Taxonomy" id="641309"/>
    <lineage>
        <taxon>Eukaryota</taxon>
        <taxon>Sar</taxon>
        <taxon>Rhizaria</taxon>
        <taxon>Cercozoa</taxon>
        <taxon>Chlorarachniophyceae</taxon>
        <taxon>Lotharella</taxon>
    </lineage>
</organism>
<feature type="region of interest" description="Disordered" evidence="7">
    <location>
        <begin position="309"/>
        <end position="330"/>
    </location>
</feature>
<proteinExistence type="inferred from homology"/>
<evidence type="ECO:0000256" key="3">
    <source>
        <dbReference type="ARBA" id="ARBA00023015"/>
    </source>
</evidence>
<feature type="compositionally biased region" description="Basic residues" evidence="7">
    <location>
        <begin position="315"/>
        <end position="330"/>
    </location>
</feature>
<dbReference type="GO" id="GO:0035267">
    <property type="term" value="C:NuA4 histone acetyltransferase complex"/>
    <property type="evidence" value="ECO:0007669"/>
    <property type="project" value="InterPro"/>
</dbReference>
<evidence type="ECO:0000256" key="7">
    <source>
        <dbReference type="SAM" id="MobiDB-lite"/>
    </source>
</evidence>
<dbReference type="EMBL" id="HBHP01005701">
    <property type="protein sequence ID" value="CAD9751095.1"/>
    <property type="molecule type" value="Transcribed_RNA"/>
</dbReference>
<keyword evidence="4 6" id="KW-0804">Transcription</keyword>
<reference evidence="9" key="1">
    <citation type="submission" date="2021-01" db="EMBL/GenBank/DDBJ databases">
        <authorList>
            <person name="Corre E."/>
            <person name="Pelletier E."/>
            <person name="Niang G."/>
            <person name="Scheremetjew M."/>
            <person name="Finn R."/>
            <person name="Kale V."/>
            <person name="Holt S."/>
            <person name="Cochrane G."/>
            <person name="Meng A."/>
            <person name="Brown T."/>
            <person name="Cohen L."/>
        </authorList>
    </citation>
    <scope>NUCLEOTIDE SEQUENCE</scope>
    <source>
        <strain evidence="9">CCMP622</strain>
    </source>
</reference>
<name>A0A7S2TJD0_9EUKA</name>
<dbReference type="AlphaFoldDB" id="A0A7S2TJD0"/>
<gene>
    <name evidence="9" type="ORF">LSP00402_LOCUS3541</name>
</gene>
<feature type="compositionally biased region" description="Basic and acidic residues" evidence="7">
    <location>
        <begin position="150"/>
        <end position="160"/>
    </location>
</feature>
<evidence type="ECO:0000256" key="6">
    <source>
        <dbReference type="RuleBase" id="RU361124"/>
    </source>
</evidence>
<dbReference type="InterPro" id="IPR024943">
    <property type="entry name" value="Enhancer_polycomb"/>
</dbReference>
<comment type="similarity">
    <text evidence="2 6">Belongs to the enhancer of polycomb family.</text>
</comment>
<keyword evidence="3 6" id="KW-0805">Transcription regulation</keyword>
<feature type="compositionally biased region" description="Polar residues" evidence="7">
    <location>
        <begin position="140"/>
        <end position="149"/>
    </location>
</feature>
<protein>
    <recommendedName>
        <fullName evidence="6">Enhancer of polycomb-like protein</fullName>
    </recommendedName>
</protein>
<dbReference type="GO" id="GO:0006357">
    <property type="term" value="P:regulation of transcription by RNA polymerase II"/>
    <property type="evidence" value="ECO:0007669"/>
    <property type="project" value="InterPro"/>
</dbReference>